<dbReference type="PANTHER" id="PTHR43072">
    <property type="entry name" value="N-ACETYLTRANSFERASE"/>
    <property type="match status" value="1"/>
</dbReference>
<proteinExistence type="predicted"/>
<evidence type="ECO:0000259" key="2">
    <source>
        <dbReference type="PROSITE" id="PS51186"/>
    </source>
</evidence>
<accession>A0AAD1II66</accession>
<dbReference type="AlphaFoldDB" id="A0AAD1II66"/>
<keyword evidence="4" id="KW-1185">Reference proteome</keyword>
<feature type="compositionally biased region" description="Polar residues" evidence="1">
    <location>
        <begin position="1"/>
        <end position="17"/>
    </location>
</feature>
<feature type="domain" description="N-acetyltransferase" evidence="2">
    <location>
        <begin position="42"/>
        <end position="205"/>
    </location>
</feature>
<dbReference type="SUPFAM" id="SSF55729">
    <property type="entry name" value="Acyl-CoA N-acyltransferases (Nat)"/>
    <property type="match status" value="1"/>
</dbReference>
<evidence type="ECO:0000313" key="4">
    <source>
        <dbReference type="Proteomes" id="UP000466607"/>
    </source>
</evidence>
<dbReference type="EMBL" id="AP022586">
    <property type="protein sequence ID" value="BBY14888.1"/>
    <property type="molecule type" value="Genomic_DNA"/>
</dbReference>
<reference evidence="3 4" key="1">
    <citation type="journal article" date="2019" name="Emerg. Microbes Infect.">
        <title>Comprehensive subspecies identification of 175 nontuberculous mycobacteria species based on 7547 genomic profiles.</title>
        <authorList>
            <person name="Matsumoto Y."/>
            <person name="Kinjo T."/>
            <person name="Motooka D."/>
            <person name="Nabeya D."/>
            <person name="Jung N."/>
            <person name="Uechi K."/>
            <person name="Horii T."/>
            <person name="Iida T."/>
            <person name="Fujita J."/>
            <person name="Nakamura S."/>
        </authorList>
    </citation>
    <scope>NUCLEOTIDE SEQUENCE [LARGE SCALE GENOMIC DNA]</scope>
    <source>
        <strain evidence="3 4">JCM 17423</strain>
    </source>
</reference>
<dbReference type="Gene3D" id="3.40.630.30">
    <property type="match status" value="1"/>
</dbReference>
<dbReference type="InterPro" id="IPR016181">
    <property type="entry name" value="Acyl_CoA_acyltransferase"/>
</dbReference>
<feature type="region of interest" description="Disordered" evidence="1">
    <location>
        <begin position="1"/>
        <end position="20"/>
    </location>
</feature>
<dbReference type="CDD" id="cd04301">
    <property type="entry name" value="NAT_SF"/>
    <property type="match status" value="1"/>
</dbReference>
<dbReference type="Proteomes" id="UP000466607">
    <property type="component" value="Chromosome"/>
</dbReference>
<dbReference type="GO" id="GO:0016747">
    <property type="term" value="F:acyltransferase activity, transferring groups other than amino-acyl groups"/>
    <property type="evidence" value="ECO:0007669"/>
    <property type="project" value="InterPro"/>
</dbReference>
<dbReference type="PROSITE" id="PS51186">
    <property type="entry name" value="GNAT"/>
    <property type="match status" value="1"/>
</dbReference>
<evidence type="ECO:0000256" key="1">
    <source>
        <dbReference type="SAM" id="MobiDB-lite"/>
    </source>
</evidence>
<organism evidence="3 4">
    <name type="scientific">Mycolicibacterium litorale</name>
    <dbReference type="NCBI Taxonomy" id="758802"/>
    <lineage>
        <taxon>Bacteria</taxon>
        <taxon>Bacillati</taxon>
        <taxon>Actinomycetota</taxon>
        <taxon>Actinomycetes</taxon>
        <taxon>Mycobacteriales</taxon>
        <taxon>Mycobacteriaceae</taxon>
        <taxon>Mycolicibacterium</taxon>
    </lineage>
</organism>
<gene>
    <name evidence="3" type="ORF">MLIT_04800</name>
</gene>
<sequence length="207" mass="22979">MLTLTSERSANSRSVSPRSHRNDWIRWPRDSRFIYTIVVSDFAIANTSPDQLAAIGDIYAHHVRTGVATFELTPPDPAEWDRRYEAVLEKGLPFLTATMDGKVAGYAYCAPWKPRCAYQSTVEDSIYLAPHAVGRGVGGRLLDELLDRCAAVGIREVIAVIADADASASLALHRNRGFLDAGRLRAVGFKHGRWLDTLLLQRSLRDT</sequence>
<dbReference type="PANTHER" id="PTHR43072:SF8">
    <property type="entry name" value="ACYLTRANSFERASE FABY-RELATED"/>
    <property type="match status" value="1"/>
</dbReference>
<protein>
    <submittedName>
        <fullName evidence="3">N-acetyltransferase</fullName>
    </submittedName>
</protein>
<dbReference type="Pfam" id="PF00583">
    <property type="entry name" value="Acetyltransf_1"/>
    <property type="match status" value="1"/>
</dbReference>
<evidence type="ECO:0000313" key="3">
    <source>
        <dbReference type="EMBL" id="BBY14888.1"/>
    </source>
</evidence>
<name>A0AAD1II66_9MYCO</name>
<dbReference type="InterPro" id="IPR000182">
    <property type="entry name" value="GNAT_dom"/>
</dbReference>